<dbReference type="AlphaFoldDB" id="A0AAE0HZM3"/>
<evidence type="ECO:0008006" key="5">
    <source>
        <dbReference type="Google" id="ProtNLM"/>
    </source>
</evidence>
<protein>
    <recommendedName>
        <fullName evidence="5">Fucose-specific lectin</fullName>
    </recommendedName>
</protein>
<gene>
    <name evidence="3" type="ORF">B0H66DRAFT_604128</name>
</gene>
<sequence>MQQNPIVGSYPPYPNASELPTDRATDHDTYKVAVGWSSLEPVDLYATNKGPFYWDVNQPVSNLEPVNHSNKELASLSNPEVLENKAPHELALHSVTGDSPSSQNHTFWPRRKRWWIVGGCGFLLVLIVGLTVGLVLGTKSSEYTTEDSNGSGNTPPANVTTTSSVISCDFKDSQIHRHILSAAALDSTLHIFARGKDKDIWFRSLEGQDATWTGPWKQLLGGGEAFAGPPTAITWQSSRINVFAPSTKGSNVLTAGYQSGAWTQNWENLGESVSTPVALCDLPEHLEHGATASTPERIDQWVVSQVTGSVIHNLWNPEVNDFDQPANGEAWDATMDGLASASMPGIVCSANDPAHSLLVYANGTDSVRLRHYQYETGAWDPWIDLGGRFRGDPVLMRTGGREQGGFNFFGVGMDGAMYTFNWTNATGLAYRPPITSLGGNFSSVPSAVVTGHRPLQIDVVALGVDGKIKHRAFRSGRWEDTWEDLGVEGMSAPLVVNYEVLSGSAAVNRTVVAFIGKGDQLQFASWESTENAAWKDLARWTGGGGNLTLDAMCLDP</sequence>
<keyword evidence="4" id="KW-1185">Reference proteome</keyword>
<evidence type="ECO:0000256" key="2">
    <source>
        <dbReference type="SAM" id="Phobius"/>
    </source>
</evidence>
<dbReference type="Proteomes" id="UP001283341">
    <property type="component" value="Unassembled WGS sequence"/>
</dbReference>
<keyword evidence="2" id="KW-1133">Transmembrane helix</keyword>
<evidence type="ECO:0000256" key="1">
    <source>
        <dbReference type="SAM" id="MobiDB-lite"/>
    </source>
</evidence>
<dbReference type="EMBL" id="JAUEDM010000005">
    <property type="protein sequence ID" value="KAK3315817.1"/>
    <property type="molecule type" value="Genomic_DNA"/>
</dbReference>
<proteinExistence type="predicted"/>
<keyword evidence="2" id="KW-0812">Transmembrane</keyword>
<evidence type="ECO:0000313" key="3">
    <source>
        <dbReference type="EMBL" id="KAK3315817.1"/>
    </source>
</evidence>
<feature type="transmembrane region" description="Helical" evidence="2">
    <location>
        <begin position="114"/>
        <end position="136"/>
    </location>
</feature>
<feature type="region of interest" description="Disordered" evidence="1">
    <location>
        <begin position="1"/>
        <end position="24"/>
    </location>
</feature>
<reference evidence="3" key="2">
    <citation type="submission" date="2023-06" db="EMBL/GenBank/DDBJ databases">
        <authorList>
            <consortium name="Lawrence Berkeley National Laboratory"/>
            <person name="Haridas S."/>
            <person name="Hensen N."/>
            <person name="Bonometti L."/>
            <person name="Westerberg I."/>
            <person name="Brannstrom I.O."/>
            <person name="Guillou S."/>
            <person name="Cros-Aarteil S."/>
            <person name="Calhoun S."/>
            <person name="Kuo A."/>
            <person name="Mondo S."/>
            <person name="Pangilinan J."/>
            <person name="Riley R."/>
            <person name="Labutti K."/>
            <person name="Andreopoulos B."/>
            <person name="Lipzen A."/>
            <person name="Chen C."/>
            <person name="Yanf M."/>
            <person name="Daum C."/>
            <person name="Ng V."/>
            <person name="Clum A."/>
            <person name="Steindorff A."/>
            <person name="Ohm R."/>
            <person name="Martin F."/>
            <person name="Silar P."/>
            <person name="Natvig D."/>
            <person name="Lalanne C."/>
            <person name="Gautier V."/>
            <person name="Ament-Velasquez S.L."/>
            <person name="Kruys A."/>
            <person name="Hutchinson M.I."/>
            <person name="Powell A.J."/>
            <person name="Barry K."/>
            <person name="Miller A.N."/>
            <person name="Grigoriev I.V."/>
            <person name="Debuchy R."/>
            <person name="Gladieux P."/>
            <person name="Thoren M.H."/>
            <person name="Johannesson H."/>
        </authorList>
    </citation>
    <scope>NUCLEOTIDE SEQUENCE</scope>
    <source>
        <strain evidence="3">CBS 118394</strain>
    </source>
</reference>
<reference evidence="3" key="1">
    <citation type="journal article" date="2023" name="Mol. Phylogenet. Evol.">
        <title>Genome-scale phylogeny and comparative genomics of the fungal order Sordariales.</title>
        <authorList>
            <person name="Hensen N."/>
            <person name="Bonometti L."/>
            <person name="Westerberg I."/>
            <person name="Brannstrom I.O."/>
            <person name="Guillou S."/>
            <person name="Cros-Aarteil S."/>
            <person name="Calhoun S."/>
            <person name="Haridas S."/>
            <person name="Kuo A."/>
            <person name="Mondo S."/>
            <person name="Pangilinan J."/>
            <person name="Riley R."/>
            <person name="LaButti K."/>
            <person name="Andreopoulos B."/>
            <person name="Lipzen A."/>
            <person name="Chen C."/>
            <person name="Yan M."/>
            <person name="Daum C."/>
            <person name="Ng V."/>
            <person name="Clum A."/>
            <person name="Steindorff A."/>
            <person name="Ohm R.A."/>
            <person name="Martin F."/>
            <person name="Silar P."/>
            <person name="Natvig D.O."/>
            <person name="Lalanne C."/>
            <person name="Gautier V."/>
            <person name="Ament-Velasquez S.L."/>
            <person name="Kruys A."/>
            <person name="Hutchinson M.I."/>
            <person name="Powell A.J."/>
            <person name="Barry K."/>
            <person name="Miller A.N."/>
            <person name="Grigoriev I.V."/>
            <person name="Debuchy R."/>
            <person name="Gladieux P."/>
            <person name="Hiltunen Thoren M."/>
            <person name="Johannesson H."/>
        </authorList>
    </citation>
    <scope>NUCLEOTIDE SEQUENCE</scope>
    <source>
        <strain evidence="3">CBS 118394</strain>
    </source>
</reference>
<dbReference type="SUPFAM" id="SSF89372">
    <property type="entry name" value="Fucose-specific lectin"/>
    <property type="match status" value="2"/>
</dbReference>
<keyword evidence="2" id="KW-0472">Membrane</keyword>
<accession>A0AAE0HZM3</accession>
<organism evidence="3 4">
    <name type="scientific">Apodospora peruviana</name>
    <dbReference type="NCBI Taxonomy" id="516989"/>
    <lineage>
        <taxon>Eukaryota</taxon>
        <taxon>Fungi</taxon>
        <taxon>Dikarya</taxon>
        <taxon>Ascomycota</taxon>
        <taxon>Pezizomycotina</taxon>
        <taxon>Sordariomycetes</taxon>
        <taxon>Sordariomycetidae</taxon>
        <taxon>Sordariales</taxon>
        <taxon>Lasiosphaeriaceae</taxon>
        <taxon>Apodospora</taxon>
    </lineage>
</organism>
<comment type="caution">
    <text evidence="3">The sequence shown here is derived from an EMBL/GenBank/DDBJ whole genome shotgun (WGS) entry which is preliminary data.</text>
</comment>
<dbReference type="Gene3D" id="2.120.10.70">
    <property type="entry name" value="Fucose-specific lectin"/>
    <property type="match status" value="1"/>
</dbReference>
<evidence type="ECO:0000313" key="4">
    <source>
        <dbReference type="Proteomes" id="UP001283341"/>
    </source>
</evidence>
<name>A0AAE0HZM3_9PEZI</name>